<keyword evidence="2" id="KW-1185">Reference proteome</keyword>
<dbReference type="RefSeq" id="WP_229533431.1">
    <property type="nucleotide sequence ID" value="NZ_JAJHJB010000001.1"/>
</dbReference>
<comment type="caution">
    <text evidence="1">The sequence shown here is derived from an EMBL/GenBank/DDBJ whole genome shotgun (WGS) entry which is preliminary data.</text>
</comment>
<evidence type="ECO:0000313" key="2">
    <source>
        <dbReference type="Proteomes" id="UP001165492"/>
    </source>
</evidence>
<name>A0ABS8HL46_9FIRM</name>
<dbReference type="EMBL" id="JAJHJB010000001">
    <property type="protein sequence ID" value="MCC5463895.1"/>
    <property type="molecule type" value="Genomic_DNA"/>
</dbReference>
<reference evidence="1" key="1">
    <citation type="submission" date="2021-11" db="EMBL/GenBank/DDBJ databases">
        <title>Description of a new species Pelosinus isolated from the bottom sediments of Lake Baikal.</title>
        <authorList>
            <person name="Zakharyuk A."/>
        </authorList>
    </citation>
    <scope>NUCLEOTIDE SEQUENCE</scope>
    <source>
        <strain evidence="1">Bkl1</strain>
    </source>
</reference>
<organism evidence="1 2">
    <name type="scientific">Pelosinus baikalensis</name>
    <dbReference type="NCBI Taxonomy" id="2892015"/>
    <lineage>
        <taxon>Bacteria</taxon>
        <taxon>Bacillati</taxon>
        <taxon>Bacillota</taxon>
        <taxon>Negativicutes</taxon>
        <taxon>Selenomonadales</taxon>
        <taxon>Sporomusaceae</taxon>
        <taxon>Pelosinus</taxon>
    </lineage>
</organism>
<gene>
    <name evidence="1" type="ORF">LMF89_00790</name>
</gene>
<sequence length="78" mass="9156">MAVIHLSKELKKQAVDDLKKYFMEKREEEIGQLGAELLLDFMLEKVGTVIYNQAIKDAHAFMFEKVEDLYALEKNHRL</sequence>
<proteinExistence type="predicted"/>
<protein>
    <submittedName>
        <fullName evidence="1">DUF2164 domain-containing protein</fullName>
    </submittedName>
</protein>
<dbReference type="Proteomes" id="UP001165492">
    <property type="component" value="Unassembled WGS sequence"/>
</dbReference>
<evidence type="ECO:0000313" key="1">
    <source>
        <dbReference type="EMBL" id="MCC5463895.1"/>
    </source>
</evidence>
<dbReference type="InterPro" id="IPR018680">
    <property type="entry name" value="DUF2164"/>
</dbReference>
<dbReference type="Pfam" id="PF09932">
    <property type="entry name" value="DUF2164"/>
    <property type="match status" value="1"/>
</dbReference>
<accession>A0ABS8HL46</accession>